<protein>
    <submittedName>
        <fullName evidence="2">Amidase</fullName>
    </submittedName>
</protein>
<dbReference type="RefSeq" id="WP_127917064.1">
    <property type="nucleotide sequence ID" value="NZ_RKLP01000008.1"/>
</dbReference>
<accession>A0A3S3AHN6</accession>
<evidence type="ECO:0000259" key="1">
    <source>
        <dbReference type="Pfam" id="PF01425"/>
    </source>
</evidence>
<dbReference type="InterPro" id="IPR036928">
    <property type="entry name" value="AS_sf"/>
</dbReference>
<dbReference type="SUPFAM" id="SSF75304">
    <property type="entry name" value="Amidase signature (AS) enzymes"/>
    <property type="match status" value="1"/>
</dbReference>
<reference evidence="2 3" key="1">
    <citation type="submission" date="2018-11" db="EMBL/GenBank/DDBJ databases">
        <title>Rhodococcus spongicola sp. nov. and Rhodococcus xishaensis sp. nov. from marine sponges.</title>
        <authorList>
            <person name="Li L."/>
            <person name="Lin H.W."/>
        </authorList>
    </citation>
    <scope>NUCLEOTIDE SEQUENCE [LARGE SCALE GENOMIC DNA]</scope>
    <source>
        <strain evidence="2 3">CCTCC AB2014297</strain>
    </source>
</reference>
<proteinExistence type="predicted"/>
<organism evidence="2 3">
    <name type="scientific">Prescottella agglutinans</name>
    <dbReference type="NCBI Taxonomy" id="1644129"/>
    <lineage>
        <taxon>Bacteria</taxon>
        <taxon>Bacillati</taxon>
        <taxon>Actinomycetota</taxon>
        <taxon>Actinomycetes</taxon>
        <taxon>Mycobacteriales</taxon>
        <taxon>Nocardiaceae</taxon>
        <taxon>Prescottella</taxon>
    </lineage>
</organism>
<comment type="caution">
    <text evidence="2">The sequence shown here is derived from an EMBL/GenBank/DDBJ whole genome shotgun (WGS) entry which is preliminary data.</text>
</comment>
<evidence type="ECO:0000313" key="3">
    <source>
        <dbReference type="Proteomes" id="UP000286208"/>
    </source>
</evidence>
<name>A0A3S3AHN6_9NOCA</name>
<dbReference type="InterPro" id="IPR000120">
    <property type="entry name" value="Amidase"/>
</dbReference>
<feature type="domain" description="Amidase" evidence="1">
    <location>
        <begin position="42"/>
        <end position="422"/>
    </location>
</feature>
<dbReference type="EMBL" id="RKLP01000008">
    <property type="protein sequence ID" value="RVW08414.1"/>
    <property type="molecule type" value="Genomic_DNA"/>
</dbReference>
<dbReference type="OrthoDB" id="182039at2"/>
<sequence>MTLRDIAQQLARRETTATEHVRATLDALDALSGTPWENLVAARDDAAALEAAARADAAIAAGDWIGPLHGVAVAVKDNIDVAGMPTRCGSAVLADAPPAATDARIVGKLREAGAIVVAKAHLHEFAYGPTGAVNASGPAAHPHDPTLVTGGSSSGSAGLVAKGVLPLALGTDTGCSTRTPASLCGIVGMKPSFDALPTSGVFPLSTTFDHIGLLAAEVVDVSLAWGALPGIAHVRTPVAGLRVGRLRGDNWDVADPAIAAAVDAACRALGDAGAEVIDVELPETESLLAAYPVITGSEAYETHRPWFEAAPERYQPPTAALLAAQRDRPAVEYVHAVRTVERLRRQALSRLRGDLRLDALVTATTPLRAVTRADALSPDPSVARTPLLRMCIPFNALGIPAISVPVAVDDGAPVGVQVIGLPSTAGGHGSHPAESVALACALAVS</sequence>
<dbReference type="PANTHER" id="PTHR11895">
    <property type="entry name" value="TRANSAMIDASE"/>
    <property type="match status" value="1"/>
</dbReference>
<dbReference type="Pfam" id="PF01425">
    <property type="entry name" value="Amidase"/>
    <property type="match status" value="1"/>
</dbReference>
<dbReference type="InterPro" id="IPR023631">
    <property type="entry name" value="Amidase_dom"/>
</dbReference>
<dbReference type="Proteomes" id="UP000286208">
    <property type="component" value="Unassembled WGS sequence"/>
</dbReference>
<evidence type="ECO:0000313" key="2">
    <source>
        <dbReference type="EMBL" id="RVW08414.1"/>
    </source>
</evidence>
<gene>
    <name evidence="2" type="ORF">EGT67_15915</name>
</gene>
<dbReference type="AlphaFoldDB" id="A0A3S3AHN6"/>
<dbReference type="GO" id="GO:0003824">
    <property type="term" value="F:catalytic activity"/>
    <property type="evidence" value="ECO:0007669"/>
    <property type="project" value="InterPro"/>
</dbReference>
<keyword evidence="3" id="KW-1185">Reference proteome</keyword>
<dbReference type="PANTHER" id="PTHR11895:SF176">
    <property type="entry name" value="AMIDASE AMID-RELATED"/>
    <property type="match status" value="1"/>
</dbReference>
<dbReference type="Gene3D" id="3.90.1300.10">
    <property type="entry name" value="Amidase signature (AS) domain"/>
    <property type="match status" value="1"/>
</dbReference>